<evidence type="ECO:0000256" key="6">
    <source>
        <dbReference type="ARBA" id="ARBA00011738"/>
    </source>
</evidence>
<dbReference type="EMBL" id="CAADRN010000397">
    <property type="protein sequence ID" value="VFU19670.1"/>
    <property type="molecule type" value="Genomic_DNA"/>
</dbReference>
<comment type="subunit">
    <text evidence="6">Homodimer.</text>
</comment>
<dbReference type="GO" id="GO:0044209">
    <property type="term" value="P:AMP salvage"/>
    <property type="evidence" value="ECO:0007669"/>
    <property type="project" value="UniProtKB-UniPathway"/>
</dbReference>
<evidence type="ECO:0000259" key="12">
    <source>
        <dbReference type="Pfam" id="PF00156"/>
    </source>
</evidence>
<dbReference type="AlphaFoldDB" id="A0A485M877"/>
<dbReference type="GO" id="GO:0002055">
    <property type="term" value="F:adenine binding"/>
    <property type="evidence" value="ECO:0007669"/>
    <property type="project" value="TreeGrafter"/>
</dbReference>
<keyword evidence="9 13" id="KW-0328">Glycosyltransferase</keyword>
<dbReference type="GO" id="GO:0005737">
    <property type="term" value="C:cytoplasm"/>
    <property type="evidence" value="ECO:0007669"/>
    <property type="project" value="UniProtKB-SubCell"/>
</dbReference>
<evidence type="ECO:0000256" key="9">
    <source>
        <dbReference type="ARBA" id="ARBA00022676"/>
    </source>
</evidence>
<accession>A0A485M877</accession>
<protein>
    <recommendedName>
        <fullName evidence="7">adenine phosphoribosyltransferase</fullName>
        <ecNumber evidence="7">2.4.2.7</ecNumber>
    </recommendedName>
</protein>
<evidence type="ECO:0000256" key="7">
    <source>
        <dbReference type="ARBA" id="ARBA00011893"/>
    </source>
</evidence>
<dbReference type="InterPro" id="IPR005764">
    <property type="entry name" value="Ade_phspho_trans"/>
</dbReference>
<name>A0A485M877_9ZZZZ</name>
<keyword evidence="8" id="KW-0963">Cytoplasm</keyword>
<dbReference type="InterPro" id="IPR029057">
    <property type="entry name" value="PRTase-like"/>
</dbReference>
<keyword evidence="10 13" id="KW-0808">Transferase</keyword>
<organism evidence="13">
    <name type="scientific">anaerobic digester metagenome</name>
    <dbReference type="NCBI Taxonomy" id="1263854"/>
    <lineage>
        <taxon>unclassified sequences</taxon>
        <taxon>metagenomes</taxon>
        <taxon>ecological metagenomes</taxon>
    </lineage>
</organism>
<evidence type="ECO:0000256" key="4">
    <source>
        <dbReference type="ARBA" id="ARBA00004659"/>
    </source>
</evidence>
<proteinExistence type="inferred from homology"/>
<dbReference type="Gene3D" id="3.40.50.2020">
    <property type="match status" value="1"/>
</dbReference>
<dbReference type="PANTHER" id="PTHR32315">
    <property type="entry name" value="ADENINE PHOSPHORIBOSYLTRANSFERASE"/>
    <property type="match status" value="1"/>
</dbReference>
<feature type="domain" description="Phosphoribosyltransferase" evidence="12">
    <location>
        <begin position="36"/>
        <end position="150"/>
    </location>
</feature>
<dbReference type="CDD" id="cd06223">
    <property type="entry name" value="PRTases_typeI"/>
    <property type="match status" value="1"/>
</dbReference>
<evidence type="ECO:0000256" key="5">
    <source>
        <dbReference type="ARBA" id="ARBA00008391"/>
    </source>
</evidence>
<evidence type="ECO:0000256" key="10">
    <source>
        <dbReference type="ARBA" id="ARBA00022679"/>
    </source>
</evidence>
<comment type="catalytic activity">
    <reaction evidence="1">
        <text>AMP + diphosphate = 5-phospho-alpha-D-ribose 1-diphosphate + adenine</text>
        <dbReference type="Rhea" id="RHEA:16609"/>
        <dbReference type="ChEBI" id="CHEBI:16708"/>
        <dbReference type="ChEBI" id="CHEBI:33019"/>
        <dbReference type="ChEBI" id="CHEBI:58017"/>
        <dbReference type="ChEBI" id="CHEBI:456215"/>
        <dbReference type="EC" id="2.4.2.7"/>
    </reaction>
</comment>
<evidence type="ECO:0000256" key="11">
    <source>
        <dbReference type="ARBA" id="ARBA00022726"/>
    </source>
</evidence>
<comment type="similarity">
    <text evidence="5">Belongs to the purine/pyrimidine phosphoribosyltransferase family.</text>
</comment>
<dbReference type="InterPro" id="IPR050054">
    <property type="entry name" value="UPRTase/APRTase"/>
</dbReference>
<dbReference type="InterPro" id="IPR000836">
    <property type="entry name" value="PRTase_dom"/>
</dbReference>
<evidence type="ECO:0000256" key="2">
    <source>
        <dbReference type="ARBA" id="ARBA00003968"/>
    </source>
</evidence>
<dbReference type="NCBIfam" id="NF002636">
    <property type="entry name" value="PRK02304.1-5"/>
    <property type="match status" value="1"/>
</dbReference>
<dbReference type="GO" id="GO:0006168">
    <property type="term" value="P:adenine salvage"/>
    <property type="evidence" value="ECO:0007669"/>
    <property type="project" value="InterPro"/>
</dbReference>
<dbReference type="UniPathway" id="UPA00588">
    <property type="reaction ID" value="UER00646"/>
</dbReference>
<comment type="pathway">
    <text evidence="4">Purine metabolism; AMP biosynthesis via salvage pathway; AMP from adenine: step 1/1.</text>
</comment>
<evidence type="ECO:0000256" key="8">
    <source>
        <dbReference type="ARBA" id="ARBA00022490"/>
    </source>
</evidence>
<reference evidence="13" key="1">
    <citation type="submission" date="2019-03" db="EMBL/GenBank/DDBJ databases">
        <authorList>
            <person name="Hao L."/>
        </authorList>
    </citation>
    <scope>NUCLEOTIDE SEQUENCE</scope>
</reference>
<dbReference type="Pfam" id="PF00156">
    <property type="entry name" value="Pribosyltran"/>
    <property type="match status" value="1"/>
</dbReference>
<dbReference type="GO" id="GO:0003999">
    <property type="term" value="F:adenine phosphoribosyltransferase activity"/>
    <property type="evidence" value="ECO:0007669"/>
    <property type="project" value="UniProtKB-EC"/>
</dbReference>
<dbReference type="GO" id="GO:0016208">
    <property type="term" value="F:AMP binding"/>
    <property type="evidence" value="ECO:0007669"/>
    <property type="project" value="TreeGrafter"/>
</dbReference>
<dbReference type="FunFam" id="3.40.50.2020:FF:000004">
    <property type="entry name" value="Adenine phosphoribosyltransferase"/>
    <property type="match status" value="1"/>
</dbReference>
<evidence type="ECO:0000256" key="1">
    <source>
        <dbReference type="ARBA" id="ARBA00000868"/>
    </source>
</evidence>
<dbReference type="PANTHER" id="PTHR32315:SF3">
    <property type="entry name" value="ADENINE PHOSPHORIBOSYLTRANSFERASE"/>
    <property type="match status" value="1"/>
</dbReference>
<dbReference type="EC" id="2.4.2.7" evidence="7"/>
<gene>
    <name evidence="13" type="primary">apt</name>
    <name evidence="13" type="ORF">SCFA_920005</name>
</gene>
<dbReference type="HAMAP" id="MF_00004">
    <property type="entry name" value="Aden_phosphoribosyltr"/>
    <property type="match status" value="1"/>
</dbReference>
<keyword evidence="11" id="KW-0660">Purine salvage</keyword>
<comment type="subcellular location">
    <subcellularLocation>
        <location evidence="3">Cytoplasm</location>
    </subcellularLocation>
</comment>
<evidence type="ECO:0000313" key="13">
    <source>
        <dbReference type="EMBL" id="VFU19670.1"/>
    </source>
</evidence>
<sequence length="173" mass="18814">MDFKSKIREIRDFPREGINYKDISTLLLDCAAYHGAINELAKQCKHKQADLIACPKARGLTIGAPLAYVLGVGLIVLGNAGRMPEDDVLAWYNTQDFAGESMEINREAIKPNLKVLVVDELLATGGTAAGTIKLIEKLGGDVVGTVFLIELTGLGGRVKLTDYDTISLIQYNY</sequence>
<comment type="function">
    <text evidence="2">Catalyzes a salvage reaction resulting in the formation of AMP, that is energically less costly than de novo synthesis.</text>
</comment>
<dbReference type="GO" id="GO:0006166">
    <property type="term" value="P:purine ribonucleoside salvage"/>
    <property type="evidence" value="ECO:0007669"/>
    <property type="project" value="UniProtKB-KW"/>
</dbReference>
<evidence type="ECO:0000256" key="3">
    <source>
        <dbReference type="ARBA" id="ARBA00004496"/>
    </source>
</evidence>
<dbReference type="SUPFAM" id="SSF53271">
    <property type="entry name" value="PRTase-like"/>
    <property type="match status" value="1"/>
</dbReference>